<evidence type="ECO:0000256" key="1">
    <source>
        <dbReference type="SAM" id="SignalP"/>
    </source>
</evidence>
<reference evidence="3 4" key="1">
    <citation type="submission" date="2021-07" db="EMBL/GenBank/DDBJ databases">
        <title>Isolation and characterization of bacteria from a gold mining with a capacity of golden bioaccumulation.</title>
        <authorList>
            <person name="Yang X.J."/>
        </authorList>
    </citation>
    <scope>NUCLEOTIDE SEQUENCE [LARGE SCALE GENOMIC DNA]</scope>
    <source>
        <strain evidence="3 4">Au29</strain>
    </source>
</reference>
<keyword evidence="4" id="KW-1185">Reference proteome</keyword>
<organism evidence="3 4">
    <name type="scientific">Brevundimonas nasdae</name>
    <dbReference type="NCBI Taxonomy" id="172043"/>
    <lineage>
        <taxon>Bacteria</taxon>
        <taxon>Pseudomonadati</taxon>
        <taxon>Pseudomonadota</taxon>
        <taxon>Alphaproteobacteria</taxon>
        <taxon>Caulobacterales</taxon>
        <taxon>Caulobacteraceae</taxon>
        <taxon>Brevundimonas</taxon>
    </lineage>
</organism>
<gene>
    <name evidence="3" type="ORF">KWG56_02625</name>
</gene>
<dbReference type="RefSeq" id="WP_219353623.1">
    <property type="nucleotide sequence ID" value="NZ_CP080034.1"/>
</dbReference>
<dbReference type="InterPro" id="IPR009959">
    <property type="entry name" value="Cyclase_SnoaL-like"/>
</dbReference>
<proteinExistence type="predicted"/>
<dbReference type="EMBL" id="CP080034">
    <property type="protein sequence ID" value="QYC10925.1"/>
    <property type="molecule type" value="Genomic_DNA"/>
</dbReference>
<dbReference type="Pfam" id="PF12680">
    <property type="entry name" value="SnoaL_2"/>
    <property type="match status" value="1"/>
</dbReference>
<dbReference type="Proteomes" id="UP000824334">
    <property type="component" value="Chromosome"/>
</dbReference>
<accession>A0ABX8TI83</accession>
<feature type="signal peptide" evidence="1">
    <location>
        <begin position="1"/>
        <end position="26"/>
    </location>
</feature>
<name>A0ABX8TI83_9CAUL</name>
<evidence type="ECO:0000313" key="3">
    <source>
        <dbReference type="EMBL" id="QYC10925.1"/>
    </source>
</evidence>
<sequence length="169" mass="18125">MKRPLIAAVAAFGLAAAALPASTAAAQQAAASSSRTPQEEANARVVTAFYDLAFNQHKPTEAARLYIGDRYIQHNPGVPNGAAVFYGYFEGFFRDNPQSRATIHRVIADGDLVALHVHSQETPSDPGRAIVDIFRVENGKIVEHFDVIQSVPSTPTANGNTMFDGSKTD</sequence>
<dbReference type="InterPro" id="IPR037401">
    <property type="entry name" value="SnoaL-like"/>
</dbReference>
<evidence type="ECO:0000259" key="2">
    <source>
        <dbReference type="Pfam" id="PF12680"/>
    </source>
</evidence>
<dbReference type="PANTHER" id="PTHR38436">
    <property type="entry name" value="POLYKETIDE CYCLASE SNOAL-LIKE DOMAIN"/>
    <property type="match status" value="1"/>
</dbReference>
<feature type="domain" description="SnoaL-like" evidence="2">
    <location>
        <begin position="46"/>
        <end position="144"/>
    </location>
</feature>
<dbReference type="PANTHER" id="PTHR38436:SF1">
    <property type="entry name" value="ESTER CYCLASE"/>
    <property type="match status" value="1"/>
</dbReference>
<evidence type="ECO:0000313" key="4">
    <source>
        <dbReference type="Proteomes" id="UP000824334"/>
    </source>
</evidence>
<feature type="chain" id="PRO_5045659602" evidence="1">
    <location>
        <begin position="27"/>
        <end position="169"/>
    </location>
</feature>
<dbReference type="GeneID" id="94374143"/>
<keyword evidence="1" id="KW-0732">Signal</keyword>
<protein>
    <submittedName>
        <fullName evidence="3">Nuclear transport factor 2 family protein</fullName>
    </submittedName>
</protein>